<organism evidence="3 4">
    <name type="scientific">Jiella sonneratiae</name>
    <dbReference type="NCBI Taxonomy" id="2816856"/>
    <lineage>
        <taxon>Bacteria</taxon>
        <taxon>Pseudomonadati</taxon>
        <taxon>Pseudomonadota</taxon>
        <taxon>Alphaproteobacteria</taxon>
        <taxon>Hyphomicrobiales</taxon>
        <taxon>Aurantimonadaceae</taxon>
        <taxon>Jiella</taxon>
    </lineage>
</organism>
<evidence type="ECO:0000256" key="2">
    <source>
        <dbReference type="SAM" id="SignalP"/>
    </source>
</evidence>
<keyword evidence="2" id="KW-0732">Signal</keyword>
<dbReference type="InterPro" id="IPR042100">
    <property type="entry name" value="Bug_dom1"/>
</dbReference>
<dbReference type="Gene3D" id="3.40.190.150">
    <property type="entry name" value="Bordetella uptake gene, domain 1"/>
    <property type="match status" value="1"/>
</dbReference>
<accession>A0ABS3J306</accession>
<dbReference type="InterPro" id="IPR005064">
    <property type="entry name" value="BUG"/>
</dbReference>
<evidence type="ECO:0000256" key="1">
    <source>
        <dbReference type="ARBA" id="ARBA00006987"/>
    </source>
</evidence>
<dbReference type="Gene3D" id="3.40.190.10">
    <property type="entry name" value="Periplasmic binding protein-like II"/>
    <property type="match status" value="1"/>
</dbReference>
<dbReference type="CDD" id="cd07012">
    <property type="entry name" value="PBP2_Bug_TTT"/>
    <property type="match status" value="1"/>
</dbReference>
<proteinExistence type="inferred from homology"/>
<sequence>MKKIRALLALAPLAFGLMAPSARAEDAAKPDNFPTRPISLVVSYPAGGGMDITARTLAKEMERVTDNQFRVENHGGGGGIVGNTYVAKQARPDGYTVGVLANPTMFMNILKQGAEFTAKDVEPIAGINFEPVIWVVRADSEFGKMDFKGILDYAKENPGKLKVGVIPNASFDMATRIVAKQSGADFNIVPFPGGKPALVALLGGNIDMSAIYYSEVAQYIEAGQMKVLAVADNEPLAVAPDAPTMKDLGIEMASGTWGADRFAAVPKGTDPAVKAYLASLIAKTLADEETKKAFEAVGVELAPKSMDEQQTRYDESQAAVHDYLEQNGELAAGQ</sequence>
<protein>
    <submittedName>
        <fullName evidence="3">Tripartite tricarboxylate transporter substrate binding protein</fullName>
    </submittedName>
</protein>
<reference evidence="3 4" key="1">
    <citation type="submission" date="2021-03" db="EMBL/GenBank/DDBJ databases">
        <title>Whole genome sequence of Jiella sp. MQZ13P-4.</title>
        <authorList>
            <person name="Tuo L."/>
        </authorList>
    </citation>
    <scope>NUCLEOTIDE SEQUENCE [LARGE SCALE GENOMIC DNA]</scope>
    <source>
        <strain evidence="3 4">MQZ13P-4</strain>
    </source>
</reference>
<comment type="similarity">
    <text evidence="1">Belongs to the UPF0065 (bug) family.</text>
</comment>
<keyword evidence="4" id="KW-1185">Reference proteome</keyword>
<dbReference type="Pfam" id="PF03401">
    <property type="entry name" value="TctC"/>
    <property type="match status" value="1"/>
</dbReference>
<feature type="chain" id="PRO_5046114987" evidence="2">
    <location>
        <begin position="25"/>
        <end position="334"/>
    </location>
</feature>
<dbReference type="Proteomes" id="UP000664288">
    <property type="component" value="Unassembled WGS sequence"/>
</dbReference>
<dbReference type="PANTHER" id="PTHR42928:SF5">
    <property type="entry name" value="BLR1237 PROTEIN"/>
    <property type="match status" value="1"/>
</dbReference>
<dbReference type="RefSeq" id="WP_207350705.1">
    <property type="nucleotide sequence ID" value="NZ_JAFMPY010000009.1"/>
</dbReference>
<evidence type="ECO:0000313" key="4">
    <source>
        <dbReference type="Proteomes" id="UP000664288"/>
    </source>
</evidence>
<evidence type="ECO:0000313" key="3">
    <source>
        <dbReference type="EMBL" id="MBO0904056.1"/>
    </source>
</evidence>
<comment type="caution">
    <text evidence="3">The sequence shown here is derived from an EMBL/GenBank/DDBJ whole genome shotgun (WGS) entry which is preliminary data.</text>
</comment>
<gene>
    <name evidence="3" type="ORF">J1C47_10405</name>
</gene>
<name>A0ABS3J306_9HYPH</name>
<feature type="signal peptide" evidence="2">
    <location>
        <begin position="1"/>
        <end position="24"/>
    </location>
</feature>
<dbReference type="PIRSF" id="PIRSF017082">
    <property type="entry name" value="YflP"/>
    <property type="match status" value="1"/>
</dbReference>
<dbReference type="PANTHER" id="PTHR42928">
    <property type="entry name" value="TRICARBOXYLATE-BINDING PROTEIN"/>
    <property type="match status" value="1"/>
</dbReference>
<dbReference type="EMBL" id="JAFMPY010000009">
    <property type="protein sequence ID" value="MBO0904056.1"/>
    <property type="molecule type" value="Genomic_DNA"/>
</dbReference>
<dbReference type="SUPFAM" id="SSF53850">
    <property type="entry name" value="Periplasmic binding protein-like II"/>
    <property type="match status" value="1"/>
</dbReference>